<dbReference type="CDD" id="cd01989">
    <property type="entry name" value="USP_STK_Ubox_N"/>
    <property type="match status" value="1"/>
</dbReference>
<dbReference type="EMBL" id="CAXHTB010000007">
    <property type="protein sequence ID" value="CAL0309148.1"/>
    <property type="molecule type" value="Genomic_DNA"/>
</dbReference>
<sequence length="278" mass="31070">MSATISETTLQWLHHSDEVPVSINNNSNNNQMSNWYGSSSVSEIEELEDSSELYLDETHNHDVPLSTICEENEEDSVYVAVGKGETSMEALSWTLKNLVTPYTMLYLIHVFPEIKHIPSPLGVGIVPKSQVSVEQVENYMAQERGKRRELLQKFLQLCSASKVKVDTILIESDMIAKALIDLIPILQIRTLVLGANKSHLRKLRSRKGNSIADQILQNASENCKVSIVCEGKEVMSEETTQSPSPLAIANDASSMSHKEDQQNNSFSCICLTFKPKFK</sequence>
<dbReference type="Proteomes" id="UP001497480">
    <property type="component" value="Unassembled WGS sequence"/>
</dbReference>
<organism evidence="2 3">
    <name type="scientific">Lupinus luteus</name>
    <name type="common">European yellow lupine</name>
    <dbReference type="NCBI Taxonomy" id="3873"/>
    <lineage>
        <taxon>Eukaryota</taxon>
        <taxon>Viridiplantae</taxon>
        <taxon>Streptophyta</taxon>
        <taxon>Embryophyta</taxon>
        <taxon>Tracheophyta</taxon>
        <taxon>Spermatophyta</taxon>
        <taxon>Magnoliopsida</taxon>
        <taxon>eudicotyledons</taxon>
        <taxon>Gunneridae</taxon>
        <taxon>Pentapetalae</taxon>
        <taxon>rosids</taxon>
        <taxon>fabids</taxon>
        <taxon>Fabales</taxon>
        <taxon>Fabaceae</taxon>
        <taxon>Papilionoideae</taxon>
        <taxon>50 kb inversion clade</taxon>
        <taxon>genistoids sensu lato</taxon>
        <taxon>core genistoids</taxon>
        <taxon>Genisteae</taxon>
        <taxon>Lupinus</taxon>
    </lineage>
</organism>
<accession>A0AAV1WIT6</accession>
<dbReference type="InterPro" id="IPR014729">
    <property type="entry name" value="Rossmann-like_a/b/a_fold"/>
</dbReference>
<comment type="caution">
    <text evidence="2">The sequence shown here is derived from an EMBL/GenBank/DDBJ whole genome shotgun (WGS) entry which is preliminary data.</text>
</comment>
<feature type="region of interest" description="Disordered" evidence="1">
    <location>
        <begin position="236"/>
        <end position="259"/>
    </location>
</feature>
<dbReference type="PANTHER" id="PTHR47382">
    <property type="entry name" value="U-BOX DOMAIN-CONTAINING PROTEIN 52-LIKE"/>
    <property type="match status" value="1"/>
</dbReference>
<dbReference type="PANTHER" id="PTHR47382:SF3">
    <property type="entry name" value="ADENINE NUCLEOTIDE ALPHA HYDROLASES-LIKE SUPERFAMILY PROTEIN"/>
    <property type="match status" value="1"/>
</dbReference>
<evidence type="ECO:0000313" key="2">
    <source>
        <dbReference type="EMBL" id="CAL0309148.1"/>
    </source>
</evidence>
<gene>
    <name evidence="2" type="ORF">LLUT_LOCUS10208</name>
</gene>
<dbReference type="SUPFAM" id="SSF52402">
    <property type="entry name" value="Adenine nucleotide alpha hydrolases-like"/>
    <property type="match status" value="1"/>
</dbReference>
<reference evidence="2 3" key="1">
    <citation type="submission" date="2024-03" db="EMBL/GenBank/DDBJ databases">
        <authorList>
            <person name="Martinez-Hernandez J."/>
        </authorList>
    </citation>
    <scope>NUCLEOTIDE SEQUENCE [LARGE SCALE GENOMIC DNA]</scope>
</reference>
<protein>
    <submittedName>
        <fullName evidence="2">Uncharacterized protein</fullName>
    </submittedName>
</protein>
<dbReference type="Gene3D" id="3.40.50.620">
    <property type="entry name" value="HUPs"/>
    <property type="match status" value="1"/>
</dbReference>
<proteinExistence type="predicted"/>
<evidence type="ECO:0000256" key="1">
    <source>
        <dbReference type="SAM" id="MobiDB-lite"/>
    </source>
</evidence>
<name>A0AAV1WIT6_LUPLU</name>
<evidence type="ECO:0000313" key="3">
    <source>
        <dbReference type="Proteomes" id="UP001497480"/>
    </source>
</evidence>
<keyword evidence="3" id="KW-1185">Reference proteome</keyword>
<dbReference type="AlphaFoldDB" id="A0AAV1WIT6"/>